<dbReference type="RefSeq" id="WP_091635246.1">
    <property type="nucleotide sequence ID" value="NZ_FNYW01000025.1"/>
</dbReference>
<dbReference type="PANTHER" id="PTHR43031:SF17">
    <property type="entry name" value="SULFURTRANSFERASE YTWF-RELATED"/>
    <property type="match status" value="1"/>
</dbReference>
<gene>
    <name evidence="2" type="ORF">SAMN04488113_12516</name>
</gene>
<evidence type="ECO:0000313" key="2">
    <source>
        <dbReference type="EMBL" id="SEI84951.1"/>
    </source>
</evidence>
<dbReference type="SUPFAM" id="SSF52821">
    <property type="entry name" value="Rhodanese/Cell cycle control phosphatase"/>
    <property type="match status" value="1"/>
</dbReference>
<proteinExistence type="predicted"/>
<keyword evidence="3" id="KW-1185">Reference proteome</keyword>
<reference evidence="3" key="1">
    <citation type="submission" date="2016-10" db="EMBL/GenBank/DDBJ databases">
        <authorList>
            <person name="Varghese N."/>
            <person name="Submissions S."/>
        </authorList>
    </citation>
    <scope>NUCLEOTIDE SEQUENCE [LARGE SCALE GENOMIC DNA]</scope>
    <source>
        <strain evidence="3">DSM 25751</strain>
    </source>
</reference>
<organism evidence="2 3">
    <name type="scientific">Alkalibacterium gilvum</name>
    <dbReference type="NCBI Taxonomy" id="1130080"/>
    <lineage>
        <taxon>Bacteria</taxon>
        <taxon>Bacillati</taxon>
        <taxon>Bacillota</taxon>
        <taxon>Bacilli</taxon>
        <taxon>Lactobacillales</taxon>
        <taxon>Carnobacteriaceae</taxon>
        <taxon>Alkalibacterium</taxon>
    </lineage>
</organism>
<evidence type="ECO:0000259" key="1">
    <source>
        <dbReference type="PROSITE" id="PS50206"/>
    </source>
</evidence>
<dbReference type="Pfam" id="PF00581">
    <property type="entry name" value="Rhodanese"/>
    <property type="match status" value="1"/>
</dbReference>
<sequence>MFKLFNRIPSISTNQLEKELNNKTVLLDVRTGGEYRQGHISGAKNYPLNKIGQYKNKTNETIYVICQSGMRSKRAAKVLQKKDYQVINVRGGMNQWNGKVRGGKL</sequence>
<dbReference type="CDD" id="cd00158">
    <property type="entry name" value="RHOD"/>
    <property type="match status" value="1"/>
</dbReference>
<name>A0A1H6TY66_9LACT</name>
<evidence type="ECO:0000313" key="3">
    <source>
        <dbReference type="Proteomes" id="UP000198564"/>
    </source>
</evidence>
<dbReference type="InterPro" id="IPR036873">
    <property type="entry name" value="Rhodanese-like_dom_sf"/>
</dbReference>
<dbReference type="Gene3D" id="3.40.250.10">
    <property type="entry name" value="Rhodanese-like domain"/>
    <property type="match status" value="1"/>
</dbReference>
<dbReference type="SMART" id="SM00450">
    <property type="entry name" value="RHOD"/>
    <property type="match status" value="1"/>
</dbReference>
<keyword evidence="2" id="KW-0808">Transferase</keyword>
<dbReference type="STRING" id="1130080.SAMN04488113_12516"/>
<dbReference type="InterPro" id="IPR050229">
    <property type="entry name" value="GlpE_sulfurtransferase"/>
</dbReference>
<dbReference type="OrthoDB" id="9800872at2"/>
<dbReference type="InterPro" id="IPR001763">
    <property type="entry name" value="Rhodanese-like_dom"/>
</dbReference>
<dbReference type="EMBL" id="FNYW01000025">
    <property type="protein sequence ID" value="SEI84951.1"/>
    <property type="molecule type" value="Genomic_DNA"/>
</dbReference>
<dbReference type="PANTHER" id="PTHR43031">
    <property type="entry name" value="FAD-DEPENDENT OXIDOREDUCTASE"/>
    <property type="match status" value="1"/>
</dbReference>
<feature type="domain" description="Rhodanese" evidence="1">
    <location>
        <begin position="20"/>
        <end position="105"/>
    </location>
</feature>
<dbReference type="GO" id="GO:0016740">
    <property type="term" value="F:transferase activity"/>
    <property type="evidence" value="ECO:0007669"/>
    <property type="project" value="UniProtKB-KW"/>
</dbReference>
<protein>
    <submittedName>
        <fullName evidence="2">Rhodanese-related sulfurtransferase</fullName>
    </submittedName>
</protein>
<dbReference type="PROSITE" id="PS50206">
    <property type="entry name" value="RHODANESE_3"/>
    <property type="match status" value="1"/>
</dbReference>
<accession>A0A1H6TY66</accession>
<dbReference type="Proteomes" id="UP000198564">
    <property type="component" value="Unassembled WGS sequence"/>
</dbReference>
<dbReference type="AlphaFoldDB" id="A0A1H6TY66"/>